<proteinExistence type="predicted"/>
<evidence type="ECO:0000256" key="4">
    <source>
        <dbReference type="PROSITE-ProRule" id="PRU10141"/>
    </source>
</evidence>
<feature type="transmembrane region" description="Helical" evidence="6">
    <location>
        <begin position="590"/>
        <end position="615"/>
    </location>
</feature>
<evidence type="ECO:0000259" key="8">
    <source>
        <dbReference type="PROSITE" id="PS50011"/>
    </source>
</evidence>
<evidence type="ECO:0000313" key="10">
    <source>
        <dbReference type="Proteomes" id="UP001628156"/>
    </source>
</evidence>
<evidence type="ECO:0000256" key="3">
    <source>
        <dbReference type="ARBA" id="ARBA00022840"/>
    </source>
</evidence>
<dbReference type="PROSITE" id="PS01186">
    <property type="entry name" value="EGF_2"/>
    <property type="match status" value="1"/>
</dbReference>
<feature type="compositionally biased region" description="Low complexity" evidence="5">
    <location>
        <begin position="769"/>
        <end position="780"/>
    </location>
</feature>
<protein>
    <recommendedName>
        <fullName evidence="8">Protein kinase domain-containing protein</fullName>
    </recommendedName>
</protein>
<keyword evidence="6" id="KW-0812">Transmembrane</keyword>
<feature type="compositionally biased region" description="Low complexity" evidence="5">
    <location>
        <begin position="788"/>
        <end position="803"/>
    </location>
</feature>
<comment type="caution">
    <text evidence="9">The sequence shown here is derived from an EMBL/GenBank/DDBJ whole genome shotgun (WGS) entry which is preliminary data.</text>
</comment>
<dbReference type="CDD" id="cd13999">
    <property type="entry name" value="STKc_MAP3K-like"/>
    <property type="match status" value="1"/>
</dbReference>
<dbReference type="InterPro" id="IPR053215">
    <property type="entry name" value="TKL_Ser/Thr_kinase"/>
</dbReference>
<evidence type="ECO:0000256" key="2">
    <source>
        <dbReference type="ARBA" id="ARBA00022741"/>
    </source>
</evidence>
<dbReference type="InterPro" id="IPR000719">
    <property type="entry name" value="Prot_kinase_dom"/>
</dbReference>
<feature type="compositionally biased region" description="Basic and acidic residues" evidence="5">
    <location>
        <begin position="1155"/>
        <end position="1175"/>
    </location>
</feature>
<dbReference type="InterPro" id="IPR017441">
    <property type="entry name" value="Protein_kinase_ATP_BS"/>
</dbReference>
<feature type="chain" id="PRO_5047284406" description="Protein kinase domain-containing protein" evidence="7">
    <location>
        <begin position="19"/>
        <end position="1197"/>
    </location>
</feature>
<dbReference type="PROSITE" id="PS50011">
    <property type="entry name" value="PROTEIN_KINASE_DOM"/>
    <property type="match status" value="1"/>
</dbReference>
<evidence type="ECO:0000256" key="7">
    <source>
        <dbReference type="SAM" id="SignalP"/>
    </source>
</evidence>
<dbReference type="PROSITE" id="PS00108">
    <property type="entry name" value="PROTEIN_KINASE_ST"/>
    <property type="match status" value="1"/>
</dbReference>
<keyword evidence="7" id="KW-0732">Signal</keyword>
<evidence type="ECO:0000256" key="1">
    <source>
        <dbReference type="ARBA" id="ARBA00022527"/>
    </source>
</evidence>
<feature type="compositionally biased region" description="Basic and acidic residues" evidence="5">
    <location>
        <begin position="804"/>
        <end position="822"/>
    </location>
</feature>
<feature type="signal peptide" evidence="7">
    <location>
        <begin position="1"/>
        <end position="18"/>
    </location>
</feature>
<evidence type="ECO:0000313" key="9">
    <source>
        <dbReference type="EMBL" id="GAB1221106.1"/>
    </source>
</evidence>
<dbReference type="PANTHER" id="PTHR45756">
    <property type="entry name" value="PALMITOYLTRANSFERASE"/>
    <property type="match status" value="1"/>
</dbReference>
<gene>
    <name evidence="9" type="ORF">ENUP19_0064G0013</name>
</gene>
<accession>A0ABQ0DE27</accession>
<dbReference type="PRINTS" id="PR00109">
    <property type="entry name" value="TYRKINASE"/>
</dbReference>
<keyword evidence="10" id="KW-1185">Reference proteome</keyword>
<dbReference type="EMBL" id="BAAFRS010000064">
    <property type="protein sequence ID" value="GAB1221106.1"/>
    <property type="molecule type" value="Genomic_DNA"/>
</dbReference>
<feature type="binding site" evidence="4">
    <location>
        <position position="883"/>
    </location>
    <ligand>
        <name>ATP</name>
        <dbReference type="ChEBI" id="CHEBI:30616"/>
    </ligand>
</feature>
<dbReference type="Gene3D" id="1.10.510.10">
    <property type="entry name" value="Transferase(Phosphotransferase) domain 1"/>
    <property type="match status" value="1"/>
</dbReference>
<dbReference type="PROSITE" id="PS00107">
    <property type="entry name" value="PROTEIN_KINASE_ATP"/>
    <property type="match status" value="1"/>
</dbReference>
<evidence type="ECO:0000256" key="5">
    <source>
        <dbReference type="SAM" id="MobiDB-lite"/>
    </source>
</evidence>
<keyword evidence="1" id="KW-0723">Serine/threonine-protein kinase</keyword>
<keyword evidence="6" id="KW-1133">Transmembrane helix</keyword>
<keyword evidence="2 4" id="KW-0547">Nucleotide-binding</keyword>
<dbReference type="Pfam" id="PF07714">
    <property type="entry name" value="PK_Tyr_Ser-Thr"/>
    <property type="match status" value="1"/>
</dbReference>
<dbReference type="InterPro" id="IPR008271">
    <property type="entry name" value="Ser/Thr_kinase_AS"/>
</dbReference>
<evidence type="ECO:0000256" key="6">
    <source>
        <dbReference type="SAM" id="Phobius"/>
    </source>
</evidence>
<name>A0ABQ0DE27_9EUKA</name>
<feature type="region of interest" description="Disordered" evidence="5">
    <location>
        <begin position="769"/>
        <end position="824"/>
    </location>
</feature>
<dbReference type="SUPFAM" id="SSF56112">
    <property type="entry name" value="Protein kinase-like (PK-like)"/>
    <property type="match status" value="1"/>
</dbReference>
<reference evidence="9 10" key="1">
    <citation type="journal article" date="2019" name="PLoS Negl. Trop. Dis.">
        <title>Whole genome sequencing of Entamoeba nuttalli reveals mammalian host-related molecular signatures and a novel octapeptide-repeat surface protein.</title>
        <authorList>
            <person name="Tanaka M."/>
            <person name="Makiuchi T."/>
            <person name="Komiyama T."/>
            <person name="Shiina T."/>
            <person name="Osaki K."/>
            <person name="Tachibana H."/>
        </authorList>
    </citation>
    <scope>NUCLEOTIDE SEQUENCE [LARGE SCALE GENOMIC DNA]</scope>
    <source>
        <strain evidence="9 10">P19-061405</strain>
    </source>
</reference>
<feature type="region of interest" description="Disordered" evidence="5">
    <location>
        <begin position="1147"/>
        <end position="1197"/>
    </location>
</feature>
<keyword evidence="1" id="KW-0808">Transferase</keyword>
<dbReference type="PANTHER" id="PTHR45756:SF1">
    <property type="entry name" value="PROTEIN KINASE DOMAIN CONTAINING PROTEIN"/>
    <property type="match status" value="1"/>
</dbReference>
<sequence>MKEKVIVVFVLFFTYCLCKCGDGIRQRFDEECDGGSNCRKDCMCEDGYFPEDETYSVGCVPSCLIGGCKTGCYTPDECGYCDEKGYRSDCLGCAEGYIPQGYLKCVKFNESTVKSCQEYTTQHNFSITINDASQTLTLTPDKQEMSINTCSKRLSIQQPYAPGYWIKVTTKKTQYVAIETEKHYDSVSIEFIDTQGNAYGEDTVFVISNCPTIKKITEGQAQECIEDNDNLSQFVKLSRIVLQLTENIPYYLFVHKPFGIPFTANVPILFTPIVHPCSYAYSVVNWPEVATSGFTTVVNTAHGIKSSSACTITEQIGLWYFLQGADRNVLISTCNSISDYYTALHLIKVPANGNVKPTIDCSYNTKNHPTNAVCERYDVKGCPEPGSHHASMMVTLSSQYDYFIFASVITDNSAAFNLTITTLCPYNCGGNGVCDKVSQTCICNDGYVLKQDSCSLCGNGKKDEGEECEKVAGDNYTDPNCDYSTCSCEDGYIPLTINGVTYCAVPTCGNGQINDYEECDGGEGCQHCVCVEGYRPYENPRIYCLSNKCGNNILDKGEECDGGEGCYECECQAGWFEAHSVGCQRVRRSIVSLIIFVGGIIIWIIIWLLLLIGFVSRYIFLNKLIISEQQKDERILIESTVIKFNKDGAQYIDVHKPNALFAFESSEILFSDCQNHVEVDEDTKTIIRVTNKKNEPIRFIFHGGDYLKYTISFIPAILSVRPGETGEVTCVINVNCTCVLREKVPVTIRYGKFKQIMQELLEENPQLLELQSQSSQNTSEFSERSSKSKSSSLRNNSSLNLHSLKTDNSKDKEDGSKGNSVERKKKQVKGLNKLYVYLDLNLESALSTKIDYEEINLIHPPIGSGTFGIVYRAEWRGVDVAVKLMKTDLVDIKDLLPNFMQEAGMMERIRCQYVVNYIGSVVTPDTLCLVTEFCPLGSLRKFMKTNTMNDLLKIRFCQDISRGMEYLHQNDIVHRDLKTDNVLVVSNNPFDPVTAKVTDFGTSRSFIESSQKLGIQHIGTPVYMAPEMTLQKDEVNEQMTLKSDVYSFAICMLEVWISKDPYDSIKFPDGESILKFVGAGKRLEIPNGCLFSEAIKRCWQQDPRDRPSFQEVAIMLSKVYKGYSDGEANTCIDTLCVNENSKRKSEIPIETLSVESKKEEEAKTESQKEDKKEGTQDLIQGEAQQENKSLSSEGESE</sequence>
<dbReference type="SMART" id="SM00220">
    <property type="entry name" value="S_TKc"/>
    <property type="match status" value="1"/>
</dbReference>
<keyword evidence="1" id="KW-0418">Kinase</keyword>
<dbReference type="Proteomes" id="UP001628156">
    <property type="component" value="Unassembled WGS sequence"/>
</dbReference>
<feature type="domain" description="Protein kinase" evidence="8">
    <location>
        <begin position="856"/>
        <end position="1120"/>
    </location>
</feature>
<dbReference type="InterPro" id="IPR001245">
    <property type="entry name" value="Ser-Thr/Tyr_kinase_cat_dom"/>
</dbReference>
<dbReference type="InterPro" id="IPR000742">
    <property type="entry name" value="EGF"/>
</dbReference>
<organism evidence="9 10">
    <name type="scientific">Entamoeba nuttalli</name>
    <dbReference type="NCBI Taxonomy" id="412467"/>
    <lineage>
        <taxon>Eukaryota</taxon>
        <taxon>Amoebozoa</taxon>
        <taxon>Evosea</taxon>
        <taxon>Archamoebae</taxon>
        <taxon>Mastigamoebida</taxon>
        <taxon>Entamoebidae</taxon>
        <taxon>Entamoeba</taxon>
    </lineage>
</organism>
<keyword evidence="3 4" id="KW-0067">ATP-binding</keyword>
<feature type="compositionally biased region" description="Polar residues" evidence="5">
    <location>
        <begin position="1182"/>
        <end position="1197"/>
    </location>
</feature>
<keyword evidence="6" id="KW-0472">Membrane</keyword>
<dbReference type="InterPro" id="IPR011009">
    <property type="entry name" value="Kinase-like_dom_sf"/>
</dbReference>